<evidence type="ECO:0000259" key="2">
    <source>
        <dbReference type="Pfam" id="PF14347"/>
    </source>
</evidence>
<feature type="domain" description="DUF4399" evidence="2">
    <location>
        <begin position="53"/>
        <end position="87"/>
    </location>
</feature>
<evidence type="ECO:0000313" key="3">
    <source>
        <dbReference type="EMBL" id="SVE55393.1"/>
    </source>
</evidence>
<keyword evidence="1" id="KW-0812">Transmembrane</keyword>
<feature type="non-terminal residue" evidence="3">
    <location>
        <position position="88"/>
    </location>
</feature>
<evidence type="ECO:0000256" key="1">
    <source>
        <dbReference type="SAM" id="Phobius"/>
    </source>
</evidence>
<organism evidence="3">
    <name type="scientific">marine metagenome</name>
    <dbReference type="NCBI Taxonomy" id="408172"/>
    <lineage>
        <taxon>unclassified sequences</taxon>
        <taxon>metagenomes</taxon>
        <taxon>ecological metagenomes</taxon>
    </lineage>
</organism>
<accession>A0A383EG54</accession>
<dbReference type="AlphaFoldDB" id="A0A383EG54"/>
<proteinExistence type="predicted"/>
<dbReference type="EMBL" id="UINC01225361">
    <property type="protein sequence ID" value="SVE55393.1"/>
    <property type="molecule type" value="Genomic_DNA"/>
</dbReference>
<reference evidence="3" key="1">
    <citation type="submission" date="2018-05" db="EMBL/GenBank/DDBJ databases">
        <authorList>
            <person name="Lanie J.A."/>
            <person name="Ng W.-L."/>
            <person name="Kazmierczak K.M."/>
            <person name="Andrzejewski T.M."/>
            <person name="Davidsen T.M."/>
            <person name="Wayne K.J."/>
            <person name="Tettelin H."/>
            <person name="Glass J.I."/>
            <person name="Rusch D."/>
            <person name="Podicherti R."/>
            <person name="Tsui H.-C.T."/>
            <person name="Winkler M.E."/>
        </authorList>
    </citation>
    <scope>NUCLEOTIDE SEQUENCE</scope>
</reference>
<name>A0A383EG54_9ZZZZ</name>
<gene>
    <name evidence="3" type="ORF">METZ01_LOCUS508247</name>
</gene>
<feature type="transmembrane region" description="Helical" evidence="1">
    <location>
        <begin position="12"/>
        <end position="32"/>
    </location>
</feature>
<dbReference type="Pfam" id="PF14347">
    <property type="entry name" value="DUF4399"/>
    <property type="match status" value="1"/>
</dbReference>
<sequence>MDVMIDISKFLPIQHCISIFILFFSGIVSAVAPRVYIESPENGALVQSPVEIVFALDGMELAPAGTYATDTGHHHLIIDNELPDLGMP</sequence>
<keyword evidence="1" id="KW-0472">Membrane</keyword>
<dbReference type="InterPro" id="IPR025512">
    <property type="entry name" value="DUF4399"/>
</dbReference>
<keyword evidence="1" id="KW-1133">Transmembrane helix</keyword>
<protein>
    <recommendedName>
        <fullName evidence="2">DUF4399 domain-containing protein</fullName>
    </recommendedName>
</protein>